<dbReference type="GO" id="GO:0016226">
    <property type="term" value="P:iron-sulfur cluster assembly"/>
    <property type="evidence" value="ECO:0007669"/>
    <property type="project" value="InterPro"/>
</dbReference>
<dbReference type="InterPro" id="IPR001075">
    <property type="entry name" value="NIF_FeS_clus_asmbl_NifU_C"/>
</dbReference>
<accession>A0A9P6X7P0</accession>
<comment type="caution">
    <text evidence="3">The sequence shown here is derived from an EMBL/GenBank/DDBJ whole genome shotgun (WGS) entry which is preliminary data.</text>
</comment>
<evidence type="ECO:0000259" key="2">
    <source>
        <dbReference type="SMART" id="SM00932"/>
    </source>
</evidence>
<dbReference type="PIRSF" id="PIRSF036773">
    <property type="entry name" value="HIRIP5"/>
    <property type="match status" value="1"/>
</dbReference>
<comment type="similarity">
    <text evidence="1">Belongs to the NifU family.</text>
</comment>
<dbReference type="EMBL" id="JAANQT010001062">
    <property type="protein sequence ID" value="KAG1306804.1"/>
    <property type="molecule type" value="Genomic_DNA"/>
</dbReference>
<name>A0A9P6X7P0_RHIOR</name>
<dbReference type="Gene3D" id="3.30.300.130">
    <property type="entry name" value="Fe-S cluster assembly (FSCA)"/>
    <property type="match status" value="1"/>
</dbReference>
<dbReference type="GO" id="GO:0051536">
    <property type="term" value="F:iron-sulfur cluster binding"/>
    <property type="evidence" value="ECO:0007669"/>
    <property type="project" value="InterPro"/>
</dbReference>
<dbReference type="Gene3D" id="3.30.1370.70">
    <property type="entry name" value="Scaffold protein Nfu/NifU, N-terminal domain"/>
    <property type="match status" value="1"/>
</dbReference>
<keyword evidence="4" id="KW-1185">Reference proteome</keyword>
<sequence>MNSRIVLRQLTKLTPLRAIPQMNRLTQRNIMTKSQGIWTHRLNAQRMSSLLGRQQVRTMFIQTEQTPNDDSLKFIPGVPVLGSGSAEFLDVRSSMKSPLAKQLFQIEGIAGVFFGPDFITISKDTTGEWQLMKPEIYAAIMDHFASGQPIVYDDQDLATSDTAILPDDPEEVQMIKELLDTRIRPSIQEDGGDIEYCGFENGIVKLKLKGSCRGCDSATVTLKNGIENMLMHYIPEVQGVEQVIDENESIALQEFEKLEKRLGEK</sequence>
<dbReference type="SUPFAM" id="SSF117916">
    <property type="entry name" value="Fe-S cluster assembly (FSCA) domain-like"/>
    <property type="match status" value="1"/>
</dbReference>
<dbReference type="GO" id="GO:0005739">
    <property type="term" value="C:mitochondrion"/>
    <property type="evidence" value="ECO:0007669"/>
    <property type="project" value="TreeGrafter"/>
</dbReference>
<evidence type="ECO:0000313" key="3">
    <source>
        <dbReference type="EMBL" id="KAG1306804.1"/>
    </source>
</evidence>
<dbReference type="FunFam" id="3.30.300.130:FF:000001">
    <property type="entry name" value="NFU1 iron-sulfur cluster scaffold"/>
    <property type="match status" value="1"/>
</dbReference>
<dbReference type="Pfam" id="PF01106">
    <property type="entry name" value="NifU"/>
    <property type="match status" value="1"/>
</dbReference>
<dbReference type="SUPFAM" id="SSF110836">
    <property type="entry name" value="Hypothetical protein SAV1430"/>
    <property type="match status" value="1"/>
</dbReference>
<dbReference type="InterPro" id="IPR034904">
    <property type="entry name" value="FSCA_dom_sf"/>
</dbReference>
<dbReference type="PANTHER" id="PTHR11178">
    <property type="entry name" value="IRON-SULFUR CLUSTER SCAFFOLD PROTEIN NFU-RELATED"/>
    <property type="match status" value="1"/>
</dbReference>
<feature type="domain" description="Scaffold protein Nfu/NifU N-terminal" evidence="2">
    <location>
        <begin position="61"/>
        <end position="147"/>
    </location>
</feature>
<proteinExistence type="inferred from homology"/>
<dbReference type="AlphaFoldDB" id="A0A9P6X7P0"/>
<dbReference type="SMART" id="SM00932">
    <property type="entry name" value="Nfu_N"/>
    <property type="match status" value="1"/>
</dbReference>
<dbReference type="GO" id="GO:0005506">
    <property type="term" value="F:iron ion binding"/>
    <property type="evidence" value="ECO:0007669"/>
    <property type="project" value="InterPro"/>
</dbReference>
<dbReference type="InterPro" id="IPR014824">
    <property type="entry name" value="Nfu/NifU_N"/>
</dbReference>
<dbReference type="OrthoDB" id="565552at2759"/>
<dbReference type="FunFam" id="3.30.1370.70:FF:000001">
    <property type="entry name" value="NifU-like protein 4, mitochondrial"/>
    <property type="match status" value="1"/>
</dbReference>
<dbReference type="InterPro" id="IPR035433">
    <property type="entry name" value="NFU1-like"/>
</dbReference>
<evidence type="ECO:0000256" key="1">
    <source>
        <dbReference type="ARBA" id="ARBA00006420"/>
    </source>
</evidence>
<organism evidence="3 4">
    <name type="scientific">Rhizopus oryzae</name>
    <name type="common">Mucormycosis agent</name>
    <name type="synonym">Rhizopus arrhizus var. delemar</name>
    <dbReference type="NCBI Taxonomy" id="64495"/>
    <lineage>
        <taxon>Eukaryota</taxon>
        <taxon>Fungi</taxon>
        <taxon>Fungi incertae sedis</taxon>
        <taxon>Mucoromycota</taxon>
        <taxon>Mucoromycotina</taxon>
        <taxon>Mucoromycetes</taxon>
        <taxon>Mucorales</taxon>
        <taxon>Mucorineae</taxon>
        <taxon>Rhizopodaceae</taxon>
        <taxon>Rhizopus</taxon>
    </lineage>
</organism>
<protein>
    <recommendedName>
        <fullName evidence="2">Scaffold protein Nfu/NifU N-terminal domain-containing protein</fullName>
    </recommendedName>
</protein>
<evidence type="ECO:0000313" key="4">
    <source>
        <dbReference type="Proteomes" id="UP000716291"/>
    </source>
</evidence>
<dbReference type="InterPro" id="IPR036498">
    <property type="entry name" value="Nfu/NifU_N_sf"/>
</dbReference>
<gene>
    <name evidence="3" type="ORF">G6F64_007311</name>
</gene>
<dbReference type="PANTHER" id="PTHR11178:SF1">
    <property type="entry name" value="NFU1 IRON-SULFUR CLUSTER SCAFFOLD HOMOLOG, MITOCHONDRIAL"/>
    <property type="match status" value="1"/>
</dbReference>
<dbReference type="Proteomes" id="UP000716291">
    <property type="component" value="Unassembled WGS sequence"/>
</dbReference>
<reference evidence="3" key="1">
    <citation type="journal article" date="2020" name="Microb. Genom.">
        <title>Genetic diversity of clinical and environmental Mucorales isolates obtained from an investigation of mucormycosis cases among solid organ transplant recipients.</title>
        <authorList>
            <person name="Nguyen M.H."/>
            <person name="Kaul D."/>
            <person name="Muto C."/>
            <person name="Cheng S.J."/>
            <person name="Richter R.A."/>
            <person name="Bruno V.M."/>
            <person name="Liu G."/>
            <person name="Beyhan S."/>
            <person name="Sundermann A.J."/>
            <person name="Mounaud S."/>
            <person name="Pasculle A.W."/>
            <person name="Nierman W.C."/>
            <person name="Driscoll E."/>
            <person name="Cumbie R."/>
            <person name="Clancy C.J."/>
            <person name="Dupont C.L."/>
        </authorList>
    </citation>
    <scope>NUCLEOTIDE SEQUENCE</scope>
    <source>
        <strain evidence="3">GL11</strain>
    </source>
</reference>
<dbReference type="Pfam" id="PF08712">
    <property type="entry name" value="Nfu_N"/>
    <property type="match status" value="1"/>
</dbReference>